<organism evidence="1 2">
    <name type="scientific">Arctium lappa</name>
    <name type="common">Greater burdock</name>
    <name type="synonym">Lappa major</name>
    <dbReference type="NCBI Taxonomy" id="4217"/>
    <lineage>
        <taxon>Eukaryota</taxon>
        <taxon>Viridiplantae</taxon>
        <taxon>Streptophyta</taxon>
        <taxon>Embryophyta</taxon>
        <taxon>Tracheophyta</taxon>
        <taxon>Spermatophyta</taxon>
        <taxon>Magnoliopsida</taxon>
        <taxon>eudicotyledons</taxon>
        <taxon>Gunneridae</taxon>
        <taxon>Pentapetalae</taxon>
        <taxon>asterids</taxon>
        <taxon>campanulids</taxon>
        <taxon>Asterales</taxon>
        <taxon>Asteraceae</taxon>
        <taxon>Carduoideae</taxon>
        <taxon>Cardueae</taxon>
        <taxon>Arctiinae</taxon>
        <taxon>Arctium</taxon>
    </lineage>
</organism>
<dbReference type="Proteomes" id="UP001055879">
    <property type="component" value="Linkage Group LG09"/>
</dbReference>
<dbReference type="EMBL" id="CM042055">
    <property type="protein sequence ID" value="KAI3702674.1"/>
    <property type="molecule type" value="Genomic_DNA"/>
</dbReference>
<protein>
    <submittedName>
        <fullName evidence="1">Uncharacterized protein</fullName>
    </submittedName>
</protein>
<proteinExistence type="predicted"/>
<evidence type="ECO:0000313" key="1">
    <source>
        <dbReference type="EMBL" id="KAI3702674.1"/>
    </source>
</evidence>
<accession>A0ACB8ZXI2</accession>
<name>A0ACB8ZXI2_ARCLA</name>
<evidence type="ECO:0000313" key="2">
    <source>
        <dbReference type="Proteomes" id="UP001055879"/>
    </source>
</evidence>
<reference evidence="2" key="1">
    <citation type="journal article" date="2022" name="Mol. Ecol. Resour.">
        <title>The genomes of chicory, endive, great burdock and yacon provide insights into Asteraceae palaeo-polyploidization history and plant inulin production.</title>
        <authorList>
            <person name="Fan W."/>
            <person name="Wang S."/>
            <person name="Wang H."/>
            <person name="Wang A."/>
            <person name="Jiang F."/>
            <person name="Liu H."/>
            <person name="Zhao H."/>
            <person name="Xu D."/>
            <person name="Zhang Y."/>
        </authorList>
    </citation>
    <scope>NUCLEOTIDE SEQUENCE [LARGE SCALE GENOMIC DNA]</scope>
    <source>
        <strain evidence="2">cv. Niubang</strain>
    </source>
</reference>
<gene>
    <name evidence="1" type="ORF">L6452_28423</name>
</gene>
<comment type="caution">
    <text evidence="1">The sequence shown here is derived from an EMBL/GenBank/DDBJ whole genome shotgun (WGS) entry which is preliminary data.</text>
</comment>
<keyword evidence="2" id="KW-1185">Reference proteome</keyword>
<reference evidence="1 2" key="2">
    <citation type="journal article" date="2022" name="Mol. Ecol. Resour.">
        <title>The genomes of chicory, endive, great burdock and yacon provide insights into Asteraceae paleo-polyploidization history and plant inulin production.</title>
        <authorList>
            <person name="Fan W."/>
            <person name="Wang S."/>
            <person name="Wang H."/>
            <person name="Wang A."/>
            <person name="Jiang F."/>
            <person name="Liu H."/>
            <person name="Zhao H."/>
            <person name="Xu D."/>
            <person name="Zhang Y."/>
        </authorList>
    </citation>
    <scope>NUCLEOTIDE SEQUENCE [LARGE SCALE GENOMIC DNA]</scope>
    <source>
        <strain evidence="2">cv. Niubang</strain>
    </source>
</reference>
<sequence length="822" mass="95373">MLPKKYKYLSGSEKRKKRKLDEQLKQSQKGAMDKFVKIVCSSNENLEEHDVEHPNMSEHNENIDGLSEHEVPNNTENLSVDEQSIPFFDIYDPRNWDNLDTKSRDILVEKGPVRELGIVFPLDSTSRHFSYMYYDKKLSNGETRDRKWLIYSKYEDKVYCFCCKLFKSKNYRNAIANEGFRDWKHLSERLKEHENSIEHMNNMLSWNELRARLNTNQTIDKDLQQEILKEKERWRQVLVRIIVVVKCLAKYSLPFRGSNEKLYQQSNGNFLGLIEMIGEFDVVIQDHIRRIQNHEIHYHYLGPRIQNELISLLAHNVKSSIIKIIKDAKYFSVILDCTPDVSHQEQMSLIVRCVNMSSNKIKIEEYFVEFLKVHDTSGLGLFNELLDLLKSLDLSVDDVRGQGYDNGSNMKGKHQGVQNRLLEVNPKALYMPCACHSLNLTLSDMAHSCVKAVSFFGIVQRIYTLFSSSTKRWKVLVDNVSNLTVKSLCNTRWESRVKSVKAIRFQAPQIRSALLELCKSCDDAKTKSEAESLVSAIENFEFLLGMIIWYDILFAINMVSKKLQFKSMCINATMEQVEGVMKYFEKYRIEGFASNMNTAKEIACEMNIDPTFLIKRRVIRKKQFDESNHGEEMQASEEENFRINYFLTIVDMAISSLNNRFEQLKIFESIFGFLFDSDKLKSLDENESMRCCANFGDTFYHNNMADVDVNDLYSELKVLQMTLPSKSMSAIEILEFVKVADCYPNVSVAYRIMLTVPVTVASAERSFSKLKLLKTYLRSSMSQKRLNGLAILCIEKDMLDNVDLDAIIDDFASKNARRSCFV</sequence>